<protein>
    <submittedName>
        <fullName evidence="3">Uncharacterized protein LOC121142067</fullName>
    </submittedName>
</protein>
<reference evidence="3" key="1">
    <citation type="submission" date="2025-08" db="UniProtKB">
        <authorList>
            <consortium name="RefSeq"/>
        </authorList>
    </citation>
    <scope>IDENTIFICATION</scope>
    <source>
        <tissue evidence="3">Liver</tissue>
    </source>
</reference>
<dbReference type="RefSeq" id="XP_040607388.1">
    <property type="nucleotide sequence ID" value="XM_040751454.1"/>
</dbReference>
<feature type="compositionally biased region" description="Low complexity" evidence="1">
    <location>
        <begin position="200"/>
        <end position="211"/>
    </location>
</feature>
<proteinExistence type="predicted"/>
<organism evidence="2 3">
    <name type="scientific">Mesocricetus auratus</name>
    <name type="common">Golden hamster</name>
    <dbReference type="NCBI Taxonomy" id="10036"/>
    <lineage>
        <taxon>Eukaryota</taxon>
        <taxon>Metazoa</taxon>
        <taxon>Chordata</taxon>
        <taxon>Craniata</taxon>
        <taxon>Vertebrata</taxon>
        <taxon>Euteleostomi</taxon>
        <taxon>Mammalia</taxon>
        <taxon>Eutheria</taxon>
        <taxon>Euarchontoglires</taxon>
        <taxon>Glires</taxon>
        <taxon>Rodentia</taxon>
        <taxon>Myomorpha</taxon>
        <taxon>Muroidea</taxon>
        <taxon>Cricetidae</taxon>
        <taxon>Cricetinae</taxon>
        <taxon>Mesocricetus</taxon>
    </lineage>
</organism>
<name>A0ABM2XYI3_MESAU</name>
<evidence type="ECO:0000313" key="2">
    <source>
        <dbReference type="Proteomes" id="UP000886700"/>
    </source>
</evidence>
<evidence type="ECO:0000313" key="3">
    <source>
        <dbReference type="RefSeq" id="XP_040607388.1"/>
    </source>
</evidence>
<feature type="region of interest" description="Disordered" evidence="1">
    <location>
        <begin position="160"/>
        <end position="222"/>
    </location>
</feature>
<evidence type="ECO:0000256" key="1">
    <source>
        <dbReference type="SAM" id="MobiDB-lite"/>
    </source>
</evidence>
<dbReference type="GeneID" id="121142067"/>
<dbReference type="Proteomes" id="UP000886700">
    <property type="component" value="Unplaced"/>
</dbReference>
<gene>
    <name evidence="3" type="primary">LOC121142067</name>
</gene>
<sequence>MFCCFQTSDDGLGYQRNKRKWHKSPRFNPTTPDYLEKFISYIPTAIKNEDIIEIYIFLADYQKFAITWKVLDLIMEIGQQHPQQPQLTQLIQLTHLEKSVLYFSGSGHRNTRRHWGHPLAVIPKENQDCGLIRSTTPEAPMLDASGMQKTVHLRTVTVAGPQGDLGPASVAGPQGDLKPQENTELMDPAAREPTVPEAGPVQLLPLDQPLPTSADTQKPPGVAADVPAARQVFLPAVVQLGAPEPISPLPDVDI</sequence>
<accession>A0ABM2XYI3</accession>
<keyword evidence="2" id="KW-1185">Reference proteome</keyword>